<keyword evidence="5" id="KW-0479">Metal-binding</keyword>
<dbReference type="SUPFAM" id="SSF52540">
    <property type="entry name" value="P-loop containing nucleoside triphosphate hydrolases"/>
    <property type="match status" value="1"/>
</dbReference>
<dbReference type="GO" id="GO:0005834">
    <property type="term" value="C:heterotrimeric G-protein complex"/>
    <property type="evidence" value="ECO:0007669"/>
    <property type="project" value="TreeGrafter"/>
</dbReference>
<feature type="compositionally biased region" description="Basic and acidic residues" evidence="6">
    <location>
        <begin position="198"/>
        <end position="214"/>
    </location>
</feature>
<dbReference type="Gene3D" id="1.10.400.10">
    <property type="entry name" value="GI Alpha 1, domain 2-like"/>
    <property type="match status" value="1"/>
</dbReference>
<organism evidence="7 8">
    <name type="scientific">Hermanssonia centrifuga</name>
    <dbReference type="NCBI Taxonomy" id="98765"/>
    <lineage>
        <taxon>Eukaryota</taxon>
        <taxon>Fungi</taxon>
        <taxon>Dikarya</taxon>
        <taxon>Basidiomycota</taxon>
        <taxon>Agaricomycotina</taxon>
        <taxon>Agaricomycetes</taxon>
        <taxon>Polyporales</taxon>
        <taxon>Meruliaceae</taxon>
        <taxon>Hermanssonia</taxon>
    </lineage>
</organism>
<sequence length="359" mass="40444">MSKGMYLPTGRRRSISDPLSAALLPPPNETPAEREGRLKAEQEAKMRSDNIDKMLRESERQKRKRKVVKVLLLGQSESGKSTTLKQFQLLHTPAAFNAERIAWRFVIYLNLLRSVRRILDAISPEPDAADGGFDGVDDYDNTEPASIIISSNGQSSSSSSYSNSVPNYDRYVRALTPLLDLEQQLMVQLSDPEDNEEHEPTRLPHRQESWDALHGRTASSVNESGSSRPKIVIPSGSHSLPTSPVSPTLSSGDELSIRNGSNWKKHFALGKIQSPKYAHSGELQGWWEDRDDPVHILNKCAPVMSQLWRDPAVRQKLAEKRIRLEESSGFYLNEIDRITAKMYFPTDGGSRRYDVHVRI</sequence>
<reference evidence="7 8" key="1">
    <citation type="submission" date="2019-02" db="EMBL/GenBank/DDBJ databases">
        <title>Genome sequencing of the rare red list fungi Phlebia centrifuga.</title>
        <authorList>
            <person name="Buettner E."/>
            <person name="Kellner H."/>
        </authorList>
    </citation>
    <scope>NUCLEOTIDE SEQUENCE [LARGE SCALE GENOMIC DNA]</scope>
    <source>
        <strain evidence="7 8">DSM 108282</strain>
    </source>
</reference>
<dbReference type="PANTHER" id="PTHR10218">
    <property type="entry name" value="GTP-BINDING PROTEIN ALPHA SUBUNIT"/>
    <property type="match status" value="1"/>
</dbReference>
<evidence type="ECO:0000256" key="5">
    <source>
        <dbReference type="PIRSR" id="PIRSR601019-2"/>
    </source>
</evidence>
<dbReference type="GO" id="GO:0001664">
    <property type="term" value="F:G protein-coupled receptor binding"/>
    <property type="evidence" value="ECO:0007669"/>
    <property type="project" value="TreeGrafter"/>
</dbReference>
<dbReference type="InterPro" id="IPR001019">
    <property type="entry name" value="Gprotein_alpha_su"/>
</dbReference>
<dbReference type="InterPro" id="IPR027417">
    <property type="entry name" value="P-loop_NTPase"/>
</dbReference>
<feature type="compositionally biased region" description="Low complexity" evidence="6">
    <location>
        <begin position="237"/>
        <end position="251"/>
    </location>
</feature>
<dbReference type="GO" id="GO:0005737">
    <property type="term" value="C:cytoplasm"/>
    <property type="evidence" value="ECO:0007669"/>
    <property type="project" value="TreeGrafter"/>
</dbReference>
<keyword evidence="2 4" id="KW-0342">GTP-binding</keyword>
<feature type="region of interest" description="Disordered" evidence="6">
    <location>
        <begin position="191"/>
        <end position="252"/>
    </location>
</feature>
<dbReference type="Proteomes" id="UP000309038">
    <property type="component" value="Unassembled WGS sequence"/>
</dbReference>
<evidence type="ECO:0000256" key="3">
    <source>
        <dbReference type="ARBA" id="ARBA00023224"/>
    </source>
</evidence>
<keyword evidence="5" id="KW-0460">Magnesium</keyword>
<gene>
    <name evidence="7" type="ORF">EW026_g3029</name>
</gene>
<evidence type="ECO:0000256" key="1">
    <source>
        <dbReference type="ARBA" id="ARBA00022741"/>
    </source>
</evidence>
<dbReference type="GO" id="GO:0003924">
    <property type="term" value="F:GTPase activity"/>
    <property type="evidence" value="ECO:0007669"/>
    <property type="project" value="InterPro"/>
</dbReference>
<feature type="binding site" evidence="5">
    <location>
        <position position="81"/>
    </location>
    <ligand>
        <name>Mg(2+)</name>
        <dbReference type="ChEBI" id="CHEBI:18420"/>
    </ligand>
</feature>
<dbReference type="GO" id="GO:0031683">
    <property type="term" value="F:G-protein beta/gamma-subunit complex binding"/>
    <property type="evidence" value="ECO:0007669"/>
    <property type="project" value="InterPro"/>
</dbReference>
<dbReference type="AlphaFoldDB" id="A0A4S4KR10"/>
<comment type="caution">
    <text evidence="7">The sequence shown here is derived from an EMBL/GenBank/DDBJ whole genome shotgun (WGS) entry which is preliminary data.</text>
</comment>
<accession>A0A4S4KR10</accession>
<feature type="binding site" evidence="4">
    <location>
        <begin position="77"/>
        <end position="82"/>
    </location>
    <ligand>
        <name>GTP</name>
        <dbReference type="ChEBI" id="CHEBI:37565"/>
    </ligand>
</feature>
<feature type="compositionally biased region" description="Polar residues" evidence="6">
    <location>
        <begin position="217"/>
        <end position="227"/>
    </location>
</feature>
<name>A0A4S4KR10_9APHY</name>
<protein>
    <submittedName>
        <fullName evidence="7">Uncharacterized protein</fullName>
    </submittedName>
</protein>
<dbReference type="PANTHER" id="PTHR10218:SF360">
    <property type="entry name" value="GUANINE NUCLEOTIDE-BINDING PROTEIN SUBUNIT ALPHA HOMOLOG"/>
    <property type="match status" value="1"/>
</dbReference>
<dbReference type="SMART" id="SM00275">
    <property type="entry name" value="G_alpha"/>
    <property type="match status" value="1"/>
</dbReference>
<evidence type="ECO:0000256" key="4">
    <source>
        <dbReference type="PIRSR" id="PIRSR601019-1"/>
    </source>
</evidence>
<dbReference type="InterPro" id="IPR011025">
    <property type="entry name" value="GproteinA_insert"/>
</dbReference>
<dbReference type="SUPFAM" id="SSF47895">
    <property type="entry name" value="Transducin (alpha subunit), insertion domain"/>
    <property type="match status" value="1"/>
</dbReference>
<evidence type="ECO:0000256" key="2">
    <source>
        <dbReference type="ARBA" id="ARBA00023134"/>
    </source>
</evidence>
<dbReference type="EMBL" id="SGPJ01000085">
    <property type="protein sequence ID" value="THG99279.1"/>
    <property type="molecule type" value="Genomic_DNA"/>
</dbReference>
<dbReference type="GO" id="GO:0005525">
    <property type="term" value="F:GTP binding"/>
    <property type="evidence" value="ECO:0007669"/>
    <property type="project" value="UniProtKB-KW"/>
</dbReference>
<feature type="compositionally biased region" description="Basic and acidic residues" evidence="6">
    <location>
        <begin position="31"/>
        <end position="45"/>
    </location>
</feature>
<dbReference type="PROSITE" id="PS51882">
    <property type="entry name" value="G_ALPHA"/>
    <property type="match status" value="1"/>
</dbReference>
<dbReference type="Pfam" id="PF00503">
    <property type="entry name" value="G-alpha"/>
    <property type="match status" value="1"/>
</dbReference>
<evidence type="ECO:0000256" key="6">
    <source>
        <dbReference type="SAM" id="MobiDB-lite"/>
    </source>
</evidence>
<feature type="region of interest" description="Disordered" evidence="6">
    <location>
        <begin position="1"/>
        <end position="45"/>
    </location>
</feature>
<dbReference type="Gene3D" id="3.40.50.300">
    <property type="entry name" value="P-loop containing nucleotide triphosphate hydrolases"/>
    <property type="match status" value="1"/>
</dbReference>
<keyword evidence="1 4" id="KW-0547">Nucleotide-binding</keyword>
<evidence type="ECO:0000313" key="7">
    <source>
        <dbReference type="EMBL" id="THG99279.1"/>
    </source>
</evidence>
<keyword evidence="8" id="KW-1185">Reference proteome</keyword>
<proteinExistence type="predicted"/>
<evidence type="ECO:0000313" key="8">
    <source>
        <dbReference type="Proteomes" id="UP000309038"/>
    </source>
</evidence>
<dbReference type="GO" id="GO:0046872">
    <property type="term" value="F:metal ion binding"/>
    <property type="evidence" value="ECO:0007669"/>
    <property type="project" value="UniProtKB-KW"/>
</dbReference>
<keyword evidence="3" id="KW-0807">Transducer</keyword>
<dbReference type="GO" id="GO:0007188">
    <property type="term" value="P:adenylate cyclase-modulating G protein-coupled receptor signaling pathway"/>
    <property type="evidence" value="ECO:0007669"/>
    <property type="project" value="TreeGrafter"/>
</dbReference>